<dbReference type="InterPro" id="IPR002328">
    <property type="entry name" value="ADH_Zn_CS"/>
</dbReference>
<dbReference type="InterPro" id="IPR020843">
    <property type="entry name" value="ER"/>
</dbReference>
<dbReference type="PROSITE" id="PS01162">
    <property type="entry name" value="QOR_ZETA_CRYSTAL"/>
    <property type="match status" value="1"/>
</dbReference>
<dbReference type="GO" id="GO:0016616">
    <property type="term" value="F:oxidoreductase activity, acting on the CH-OH group of donors, NAD or NADP as acceptor"/>
    <property type="evidence" value="ECO:0007669"/>
    <property type="project" value="UniProtKB-ARBA"/>
</dbReference>
<evidence type="ECO:0000256" key="2">
    <source>
        <dbReference type="ARBA" id="ARBA00023002"/>
    </source>
</evidence>
<dbReference type="InterPro" id="IPR047618">
    <property type="entry name" value="QOR-like"/>
</dbReference>
<dbReference type="PANTHER" id="PTHR48106">
    <property type="entry name" value="QUINONE OXIDOREDUCTASE PIG3-RELATED"/>
    <property type="match status" value="1"/>
</dbReference>
<comment type="cofactor">
    <cofactor evidence="3">
        <name>Zn(2+)</name>
        <dbReference type="ChEBI" id="CHEBI:29105"/>
    </cofactor>
</comment>
<dbReference type="PANTHER" id="PTHR48106:SF13">
    <property type="entry name" value="QUINONE OXIDOREDUCTASE-RELATED"/>
    <property type="match status" value="1"/>
</dbReference>
<dbReference type="GO" id="GO:0003960">
    <property type="term" value="F:quinone reductase (NADPH) activity"/>
    <property type="evidence" value="ECO:0007669"/>
    <property type="project" value="UniProtKB-EC"/>
</dbReference>
<sequence length="330" mass="35361">MLTPATTRRVIRLNAFGDPSVLQLCEEQIAPPAPGEVQLRQVAIGFNYIDVYQRSGKYPLPLPTGLGHEAAGIVDGVGHGVADFRVGDRVIYMNAGIGAYTDRRNVEATKLTRIPGSFDEPTAVAVFFKAMTAEYLLRKTYPVKVGDIVLIHAAAGGVGQILCQWAKAMGAYVIGTAGSDEKCRIARESGCDHAINYNSEGWVERVVAASDGRKAHVVYDSVGRHTFLGSLDCAAKFGTVVVFGAASGPTPSIDPEILNNKGCLFLTRPSVFPHNSDTATFRANADAVFEALRIGWIKPSSSARFTLDKVADAHTMAERRENAGAIVILP</sequence>
<dbReference type="EMBL" id="CADIKH010000182">
    <property type="protein sequence ID" value="CAB3774837.1"/>
    <property type="molecule type" value="Genomic_DNA"/>
</dbReference>
<dbReference type="InterPro" id="IPR002364">
    <property type="entry name" value="Quin_OxRdtase/zeta-crystal_CS"/>
</dbReference>
<keyword evidence="3" id="KW-0479">Metal-binding</keyword>
<gene>
    <name evidence="5" type="primary">qorA_4</name>
    <name evidence="5" type="ORF">LMG29542_08219</name>
</gene>
<protein>
    <submittedName>
        <fullName evidence="5">Quinone oxidoreductase 1</fullName>
        <ecNumber evidence="5">1.6.5.5</ecNumber>
    </submittedName>
</protein>
<keyword evidence="3" id="KW-0862">Zinc</keyword>
<proteinExistence type="inferred from homology"/>
<dbReference type="InterPro" id="IPR036291">
    <property type="entry name" value="NAD(P)-bd_dom_sf"/>
</dbReference>
<dbReference type="Proteomes" id="UP000494363">
    <property type="component" value="Unassembled WGS sequence"/>
</dbReference>
<dbReference type="EC" id="1.6.5.5" evidence="5"/>
<dbReference type="Gene3D" id="3.40.50.720">
    <property type="entry name" value="NAD(P)-binding Rossmann-like Domain"/>
    <property type="match status" value="1"/>
</dbReference>
<dbReference type="GO" id="GO:0005829">
    <property type="term" value="C:cytosol"/>
    <property type="evidence" value="ECO:0007669"/>
    <property type="project" value="TreeGrafter"/>
</dbReference>
<comment type="similarity">
    <text evidence="3">Belongs to the zinc-containing alcohol dehydrogenase family.</text>
</comment>
<organism evidence="5 6">
    <name type="scientific">Paraburkholderia humisilvae</name>
    <dbReference type="NCBI Taxonomy" id="627669"/>
    <lineage>
        <taxon>Bacteria</taxon>
        <taxon>Pseudomonadati</taxon>
        <taxon>Pseudomonadota</taxon>
        <taxon>Betaproteobacteria</taxon>
        <taxon>Burkholderiales</taxon>
        <taxon>Burkholderiaceae</taxon>
        <taxon>Paraburkholderia</taxon>
    </lineage>
</organism>
<name>A0A6J5FBK3_9BURK</name>
<dbReference type="AlphaFoldDB" id="A0A6J5FBK3"/>
<dbReference type="InterPro" id="IPR013149">
    <property type="entry name" value="ADH-like_C"/>
</dbReference>
<dbReference type="Gene3D" id="3.90.180.10">
    <property type="entry name" value="Medium-chain alcohol dehydrogenases, catalytic domain"/>
    <property type="match status" value="1"/>
</dbReference>
<dbReference type="Pfam" id="PF08240">
    <property type="entry name" value="ADH_N"/>
    <property type="match status" value="1"/>
</dbReference>
<evidence type="ECO:0000259" key="4">
    <source>
        <dbReference type="SMART" id="SM00829"/>
    </source>
</evidence>
<evidence type="ECO:0000256" key="1">
    <source>
        <dbReference type="ARBA" id="ARBA00022857"/>
    </source>
</evidence>
<dbReference type="InterPro" id="IPR011032">
    <property type="entry name" value="GroES-like_sf"/>
</dbReference>
<reference evidence="5 6" key="1">
    <citation type="submission" date="2020-04" db="EMBL/GenBank/DDBJ databases">
        <authorList>
            <person name="De Canck E."/>
        </authorList>
    </citation>
    <scope>NUCLEOTIDE SEQUENCE [LARGE SCALE GENOMIC DNA]</scope>
    <source>
        <strain evidence="5 6">LMG 29542</strain>
    </source>
</reference>
<dbReference type="GO" id="GO:0008270">
    <property type="term" value="F:zinc ion binding"/>
    <property type="evidence" value="ECO:0007669"/>
    <property type="project" value="InterPro"/>
</dbReference>
<dbReference type="SMART" id="SM00829">
    <property type="entry name" value="PKS_ER"/>
    <property type="match status" value="1"/>
</dbReference>
<keyword evidence="1" id="KW-0521">NADP</keyword>
<dbReference type="FunFam" id="3.40.50.720:FF:000053">
    <property type="entry name" value="Quinone oxidoreductase 1"/>
    <property type="match status" value="1"/>
</dbReference>
<evidence type="ECO:0000256" key="3">
    <source>
        <dbReference type="RuleBase" id="RU361277"/>
    </source>
</evidence>
<dbReference type="InterPro" id="IPR013154">
    <property type="entry name" value="ADH-like_N"/>
</dbReference>
<dbReference type="RefSeq" id="WP_175233295.1">
    <property type="nucleotide sequence ID" value="NZ_CADIKH010000182.1"/>
</dbReference>
<dbReference type="Pfam" id="PF00107">
    <property type="entry name" value="ADH_zinc_N"/>
    <property type="match status" value="1"/>
</dbReference>
<feature type="domain" description="Enoyl reductase (ER)" evidence="4">
    <location>
        <begin position="17"/>
        <end position="328"/>
    </location>
</feature>
<dbReference type="SUPFAM" id="SSF51735">
    <property type="entry name" value="NAD(P)-binding Rossmann-fold domains"/>
    <property type="match status" value="1"/>
</dbReference>
<dbReference type="GO" id="GO:0070402">
    <property type="term" value="F:NADPH binding"/>
    <property type="evidence" value="ECO:0007669"/>
    <property type="project" value="TreeGrafter"/>
</dbReference>
<dbReference type="GO" id="GO:0035925">
    <property type="term" value="F:mRNA 3'-UTR AU-rich region binding"/>
    <property type="evidence" value="ECO:0007669"/>
    <property type="project" value="TreeGrafter"/>
</dbReference>
<keyword evidence="2 5" id="KW-0560">Oxidoreductase</keyword>
<evidence type="ECO:0000313" key="5">
    <source>
        <dbReference type="EMBL" id="CAB3774837.1"/>
    </source>
</evidence>
<evidence type="ECO:0000313" key="6">
    <source>
        <dbReference type="Proteomes" id="UP000494363"/>
    </source>
</evidence>
<dbReference type="SUPFAM" id="SSF50129">
    <property type="entry name" value="GroES-like"/>
    <property type="match status" value="1"/>
</dbReference>
<keyword evidence="6" id="KW-1185">Reference proteome</keyword>
<dbReference type="PROSITE" id="PS00059">
    <property type="entry name" value="ADH_ZINC"/>
    <property type="match status" value="1"/>
</dbReference>
<dbReference type="CDD" id="cd05286">
    <property type="entry name" value="QOR2"/>
    <property type="match status" value="1"/>
</dbReference>
<accession>A0A6J5FBK3</accession>